<evidence type="ECO:0000313" key="5">
    <source>
        <dbReference type="Proteomes" id="UP000620591"/>
    </source>
</evidence>
<dbReference type="SUPFAM" id="SSF54593">
    <property type="entry name" value="Glyoxalase/Bleomycin resistance protein/Dihydroxybiphenyl dioxygenase"/>
    <property type="match status" value="1"/>
</dbReference>
<accession>A0A8I0EX63</accession>
<gene>
    <name evidence="3" type="ORF">H9L21_00185</name>
    <name evidence="2" type="ORF">IBG24_11740</name>
</gene>
<dbReference type="RefSeq" id="WP_154597250.1">
    <property type="nucleotide sequence ID" value="NZ_CP060587.1"/>
</dbReference>
<evidence type="ECO:0000313" key="3">
    <source>
        <dbReference type="EMBL" id="QNL94448.1"/>
    </source>
</evidence>
<evidence type="ECO:0000259" key="1">
    <source>
        <dbReference type="Pfam" id="PF18029"/>
    </source>
</evidence>
<dbReference type="EMBL" id="JACTVM010000003">
    <property type="protein sequence ID" value="MBC9226991.1"/>
    <property type="molecule type" value="Genomic_DNA"/>
</dbReference>
<protein>
    <submittedName>
        <fullName evidence="2">VOC family protein</fullName>
    </submittedName>
</protein>
<proteinExistence type="predicted"/>
<dbReference type="Proteomes" id="UP000515871">
    <property type="component" value="Chromosome"/>
</dbReference>
<dbReference type="PANTHER" id="PTHR35908">
    <property type="entry name" value="HYPOTHETICAL FUSION PROTEIN"/>
    <property type="match status" value="1"/>
</dbReference>
<dbReference type="EMBL" id="CP060587">
    <property type="protein sequence ID" value="QNL94448.1"/>
    <property type="molecule type" value="Genomic_DNA"/>
</dbReference>
<dbReference type="InterPro" id="IPR041581">
    <property type="entry name" value="Glyoxalase_6"/>
</dbReference>
<name>A0A8I0EX63_9ACTN</name>
<reference evidence="2" key="1">
    <citation type="submission" date="2020-09" db="EMBL/GenBank/DDBJ databases">
        <title>Novel species in genus Aeromicrobium.</title>
        <authorList>
            <person name="Zhang G."/>
        </authorList>
    </citation>
    <scope>NUCLEOTIDE SEQUENCE</scope>
    <source>
        <strain evidence="3">Zg-629</strain>
        <strain evidence="4">zg-629</strain>
        <strain evidence="2">Zg-636</strain>
    </source>
</reference>
<sequence>MTDDVILGIAIDCTDPRLLARFWMTALPYVEASPPAGWASWEDFLTAWDVPESEWNDGAAIEPENGSGPTISFLKVPEPKQTKNRVHLDVKVSGGRHVDPQTRESRIRAKQAELLAAGAVNLTEHRAGDHLDHFVMADPEGNEFCIA</sequence>
<dbReference type="AlphaFoldDB" id="A0A8I0EX63"/>
<feature type="domain" description="Glyoxalase-like" evidence="1">
    <location>
        <begin position="9"/>
        <end position="146"/>
    </location>
</feature>
<dbReference type="Pfam" id="PF18029">
    <property type="entry name" value="Glyoxalase_6"/>
    <property type="match status" value="1"/>
</dbReference>
<dbReference type="Proteomes" id="UP000620591">
    <property type="component" value="Unassembled WGS sequence"/>
</dbReference>
<keyword evidence="4" id="KW-1185">Reference proteome</keyword>
<organism evidence="2 5">
    <name type="scientific">Aeromicrobium senzhongii</name>
    <dbReference type="NCBI Taxonomy" id="2663859"/>
    <lineage>
        <taxon>Bacteria</taxon>
        <taxon>Bacillati</taxon>
        <taxon>Actinomycetota</taxon>
        <taxon>Actinomycetes</taxon>
        <taxon>Propionibacteriales</taxon>
        <taxon>Nocardioidaceae</taxon>
        <taxon>Aeromicrobium</taxon>
    </lineage>
</organism>
<evidence type="ECO:0000313" key="4">
    <source>
        <dbReference type="Proteomes" id="UP000515871"/>
    </source>
</evidence>
<dbReference type="PANTHER" id="PTHR35908:SF1">
    <property type="entry name" value="CONSERVED PROTEIN"/>
    <property type="match status" value="1"/>
</dbReference>
<dbReference type="InterPro" id="IPR029068">
    <property type="entry name" value="Glyas_Bleomycin-R_OHBP_Dase"/>
</dbReference>
<dbReference type="Gene3D" id="3.10.180.10">
    <property type="entry name" value="2,3-Dihydroxybiphenyl 1,2-Dioxygenase, domain 1"/>
    <property type="match status" value="1"/>
</dbReference>
<evidence type="ECO:0000313" key="2">
    <source>
        <dbReference type="EMBL" id="MBC9226991.1"/>
    </source>
</evidence>